<reference evidence="1 2" key="1">
    <citation type="submission" date="2011-04" db="EMBL/GenBank/DDBJ databases">
        <authorList>
            <person name="Muzny D."/>
            <person name="Qin X."/>
            <person name="Deng J."/>
            <person name="Jiang H."/>
            <person name="Liu Y."/>
            <person name="Qu J."/>
            <person name="Song X.-Z."/>
            <person name="Zhang L."/>
            <person name="Thornton R."/>
            <person name="Coyle M."/>
            <person name="Francisco L."/>
            <person name="Jackson L."/>
            <person name="Javaid M."/>
            <person name="Korchina V."/>
            <person name="Kovar C."/>
            <person name="Mata R."/>
            <person name="Mathew T."/>
            <person name="Ngo R."/>
            <person name="Nguyen L."/>
            <person name="Nguyen N."/>
            <person name="Okwuonu G."/>
            <person name="Ongeri F."/>
            <person name="Pham C."/>
            <person name="Simmons D."/>
            <person name="Wilczek-Boney K."/>
            <person name="Hale W."/>
            <person name="Jakkamsetti A."/>
            <person name="Pham P."/>
            <person name="Ruth R."/>
            <person name="San Lucas F."/>
            <person name="Warren J."/>
            <person name="Zhang J."/>
            <person name="Zhao Z."/>
            <person name="Zhou C."/>
            <person name="Zhu D."/>
            <person name="Lee S."/>
            <person name="Bess C."/>
            <person name="Blankenburg K."/>
            <person name="Forbes L."/>
            <person name="Fu Q."/>
            <person name="Gubbala S."/>
            <person name="Hirani K."/>
            <person name="Jayaseelan J.C."/>
            <person name="Lara F."/>
            <person name="Munidasa M."/>
            <person name="Palculict T."/>
            <person name="Patil S."/>
            <person name="Pu L.-L."/>
            <person name="Saada N."/>
            <person name="Tang L."/>
            <person name="Weissenberger G."/>
            <person name="Zhu Y."/>
            <person name="Hemphill L."/>
            <person name="Shang Y."/>
            <person name="Youmans B."/>
            <person name="Ayvaz T."/>
            <person name="Ross M."/>
            <person name="Santibanez J."/>
            <person name="Aqrawi P."/>
            <person name="Gross S."/>
            <person name="Joshi V."/>
            <person name="Fowler G."/>
            <person name="Nazareth L."/>
            <person name="Reid J."/>
            <person name="Worley K."/>
            <person name="Petrosino J."/>
            <person name="Highlander S."/>
            <person name="Gibbs R."/>
        </authorList>
    </citation>
    <scope>NUCLEOTIDE SEQUENCE [LARGE SCALE GENOMIC DNA]</scope>
    <source>
        <strain evidence="1 2">DSM 3688</strain>
    </source>
</reference>
<evidence type="ECO:0000313" key="1">
    <source>
        <dbReference type="EMBL" id="EGQ14131.1"/>
    </source>
</evidence>
<sequence>MTGWGGGPFVAAAPSRHCEAAVPSLRFRSLALSIPWSCSIDSKALLLSICCSGLAMRPLSCCDCAVFALRLHCCRDAFSPYWFCETTVFARRIVRRRSRFGIRLHGGRPAVVCPWRVEVPARPGPCRGGGPLAAKCQNMQLFGVSLRRTNYF</sequence>
<proteinExistence type="predicted"/>
<accession>F9D488</accession>
<dbReference type="Proteomes" id="UP000007820">
    <property type="component" value="Unassembled WGS sequence"/>
</dbReference>
<dbReference type="AlphaFoldDB" id="F9D488"/>
<comment type="caution">
    <text evidence="1">The sequence shown here is derived from an EMBL/GenBank/DDBJ whole genome shotgun (WGS) entry which is preliminary data.</text>
</comment>
<evidence type="ECO:0000313" key="2">
    <source>
        <dbReference type="Proteomes" id="UP000007820"/>
    </source>
</evidence>
<organism evidence="1 2">
    <name type="scientific">Prevotella dentalis (strain ATCC 49559 / DSM 3688 / JCM 13448 / NCTC 12043 / ES 2772)</name>
    <name type="common">Mitsuokella dentalis</name>
    <dbReference type="NCBI Taxonomy" id="908937"/>
    <lineage>
        <taxon>Bacteria</taxon>
        <taxon>Pseudomonadati</taxon>
        <taxon>Bacteroidota</taxon>
        <taxon>Bacteroidia</taxon>
        <taxon>Bacteroidales</taxon>
        <taxon>Prevotellaceae</taxon>
        <taxon>Prevotella</taxon>
    </lineage>
</organism>
<gene>
    <name evidence="1" type="ORF">HMPREF9136_1666</name>
</gene>
<name>F9D488_PREDD</name>
<dbReference type="EMBL" id="AFPW01000023">
    <property type="protein sequence ID" value="EGQ14131.1"/>
    <property type="molecule type" value="Genomic_DNA"/>
</dbReference>
<protein>
    <submittedName>
        <fullName evidence="1">Uncharacterized protein</fullName>
    </submittedName>
</protein>